<dbReference type="InterPro" id="IPR036898">
    <property type="entry name" value="RNA_pol_Rpb7-like_N_sf"/>
</dbReference>
<dbReference type="Gene3D" id="3.30.1490.120">
    <property type="entry name" value="RNA polymerase Rpb7-like, N-terminal domain"/>
    <property type="match status" value="1"/>
</dbReference>
<reference evidence="6 7" key="1">
    <citation type="submission" date="2024-05" db="EMBL/GenBank/DDBJ databases">
        <title>Haplotype-resolved chromosome-level genome assembly of Huyou (Citrus changshanensis).</title>
        <authorList>
            <person name="Miao C."/>
            <person name="Chen W."/>
            <person name="Wu Y."/>
            <person name="Wang L."/>
            <person name="Zhao S."/>
            <person name="Grierson D."/>
            <person name="Xu C."/>
            <person name="Chen K."/>
        </authorList>
    </citation>
    <scope>NUCLEOTIDE SEQUENCE [LARGE SCALE GENOMIC DNA]</scope>
    <source>
        <strain evidence="6">01-14</strain>
        <tissue evidence="6">Leaf</tissue>
    </source>
</reference>
<keyword evidence="7" id="KW-1185">Reference proteome</keyword>
<dbReference type="EMBL" id="JBCGBO010000003">
    <property type="protein sequence ID" value="KAK9216808.1"/>
    <property type="molecule type" value="Genomic_DNA"/>
</dbReference>
<comment type="caution">
    <text evidence="6">The sequence shown here is derived from an EMBL/GenBank/DDBJ whole genome shotgun (WGS) entry which is preliminary data.</text>
</comment>
<dbReference type="GO" id="GO:0005736">
    <property type="term" value="C:RNA polymerase I complex"/>
    <property type="evidence" value="ECO:0007669"/>
    <property type="project" value="TreeGrafter"/>
</dbReference>
<protein>
    <recommendedName>
        <fullName evidence="5">DNA-directed RNA polymerase subunit</fullName>
    </recommendedName>
</protein>
<dbReference type="Gene3D" id="2.40.50.1060">
    <property type="match status" value="1"/>
</dbReference>
<name>A0AAP0QRJ7_9ROSI</name>
<comment type="function">
    <text evidence="5">DNA-dependent RNA polymerase which catalyzes the transcription of DNA into RNA using the four ribonucleoside triphosphates as substrates.</text>
</comment>
<sequence length="335" mass="37938">MIIGSERNKKWAWYEGNIGAVISCRDVRGHLASESSDDFELQFVSNYTNRLYFNRFTFVFVVLGRDSRLLYGLFQQGTRFNLQLLMEGLKVSDADMEVYLHPSKSKKVSQAILRELSSLLFKFNEIFEGVLLAYDVNILDKNGKILCGIHPYFGVKLKAKLLLFSPKPNMLVEGKVVRLTQASIHVIVLGFSSAIITDQDIREEFNYTTKYGEEVFASRSHKWHVIKVGTMIRFLVKSFDEEILHISGSLIPARTGSIRWLDKKSKNVCLADSSTTKRREVEGKSEMQDNETVGAAVSSVSNDHQIKKSKKCRVVHSGGNLMKLQGNMCSCKEMA</sequence>
<dbReference type="FunFam" id="3.30.1490.120:FF:000006">
    <property type="entry name" value="DNA-directed RNA polymerase"/>
    <property type="match status" value="1"/>
</dbReference>
<comment type="subcellular location">
    <subcellularLocation>
        <location evidence="1 5">Nucleus</location>
    </subcellularLocation>
</comment>
<gene>
    <name evidence="6" type="ORF">WN944_008819</name>
</gene>
<dbReference type="PANTHER" id="PTHR12709">
    <property type="entry name" value="DNA-DIRECTED RNA POLYMERASE II, III"/>
    <property type="match status" value="1"/>
</dbReference>
<evidence type="ECO:0000313" key="6">
    <source>
        <dbReference type="EMBL" id="KAK9216808.1"/>
    </source>
</evidence>
<keyword evidence="2 5" id="KW-0240">DNA-directed RNA polymerase</keyword>
<keyword evidence="4 5" id="KW-0539">Nucleus</keyword>
<accession>A0AAP0QRJ7</accession>
<evidence type="ECO:0000256" key="5">
    <source>
        <dbReference type="RuleBase" id="RU369086"/>
    </source>
</evidence>
<dbReference type="PANTHER" id="PTHR12709:SF5">
    <property type="entry name" value="DNA-DIRECTED RNA POLYMERASE I SUBUNIT RPA43"/>
    <property type="match status" value="1"/>
</dbReference>
<evidence type="ECO:0000256" key="3">
    <source>
        <dbReference type="ARBA" id="ARBA00023163"/>
    </source>
</evidence>
<dbReference type="Proteomes" id="UP001428341">
    <property type="component" value="Unassembled WGS sequence"/>
</dbReference>
<keyword evidence="3 5" id="KW-0804">Transcription</keyword>
<dbReference type="InterPro" id="IPR045113">
    <property type="entry name" value="Rpb7-like"/>
</dbReference>
<dbReference type="AlphaFoldDB" id="A0AAP0QRJ7"/>
<dbReference type="GO" id="GO:0006352">
    <property type="term" value="P:DNA-templated transcription initiation"/>
    <property type="evidence" value="ECO:0007669"/>
    <property type="project" value="UniProtKB-UniRule"/>
</dbReference>
<evidence type="ECO:0000256" key="4">
    <source>
        <dbReference type="ARBA" id="ARBA00023242"/>
    </source>
</evidence>
<dbReference type="GO" id="GO:0006362">
    <property type="term" value="P:transcription elongation by RNA polymerase I"/>
    <property type="evidence" value="ECO:0007669"/>
    <property type="project" value="TreeGrafter"/>
</dbReference>
<evidence type="ECO:0000313" key="7">
    <source>
        <dbReference type="Proteomes" id="UP001428341"/>
    </source>
</evidence>
<dbReference type="FunFam" id="2.40.50.1060:FF:000002">
    <property type="entry name" value="DNA-directed RNA polymerase"/>
    <property type="match status" value="1"/>
</dbReference>
<evidence type="ECO:0000256" key="2">
    <source>
        <dbReference type="ARBA" id="ARBA00022478"/>
    </source>
</evidence>
<proteinExistence type="predicted"/>
<evidence type="ECO:0000256" key="1">
    <source>
        <dbReference type="ARBA" id="ARBA00004123"/>
    </source>
</evidence>
<organism evidence="6 7">
    <name type="scientific">Citrus x changshan-huyou</name>
    <dbReference type="NCBI Taxonomy" id="2935761"/>
    <lineage>
        <taxon>Eukaryota</taxon>
        <taxon>Viridiplantae</taxon>
        <taxon>Streptophyta</taxon>
        <taxon>Embryophyta</taxon>
        <taxon>Tracheophyta</taxon>
        <taxon>Spermatophyta</taxon>
        <taxon>Magnoliopsida</taxon>
        <taxon>eudicotyledons</taxon>
        <taxon>Gunneridae</taxon>
        <taxon>Pentapetalae</taxon>
        <taxon>rosids</taxon>
        <taxon>malvids</taxon>
        <taxon>Sapindales</taxon>
        <taxon>Rutaceae</taxon>
        <taxon>Aurantioideae</taxon>
        <taxon>Citrus</taxon>
    </lineage>
</organism>